<dbReference type="EMBL" id="CP017111">
    <property type="protein sequence ID" value="AOO65102.1"/>
    <property type="molecule type" value="Genomic_DNA"/>
</dbReference>
<keyword evidence="1" id="KW-0472">Membrane</keyword>
<evidence type="ECO:0000313" key="2">
    <source>
        <dbReference type="EMBL" id="AOO65102.1"/>
    </source>
</evidence>
<keyword evidence="1" id="KW-1133">Transmembrane helix</keyword>
<evidence type="ECO:0000313" key="3">
    <source>
        <dbReference type="Proteomes" id="UP000094609"/>
    </source>
</evidence>
<evidence type="ECO:0000256" key="1">
    <source>
        <dbReference type="SAM" id="Phobius"/>
    </source>
</evidence>
<accession>A0A1D7TJ96</accession>
<organism evidence="2 3">
    <name type="scientific">Sulfurospirillum halorespirans DSM 13726</name>
    <dbReference type="NCBI Taxonomy" id="1193502"/>
    <lineage>
        <taxon>Bacteria</taxon>
        <taxon>Pseudomonadati</taxon>
        <taxon>Campylobacterota</taxon>
        <taxon>Epsilonproteobacteria</taxon>
        <taxon>Campylobacterales</taxon>
        <taxon>Sulfurospirillaceae</taxon>
        <taxon>Sulfurospirillum</taxon>
    </lineage>
</organism>
<dbReference type="Proteomes" id="UP000094609">
    <property type="component" value="Chromosome"/>
</dbReference>
<name>A0A1D7TJ96_9BACT</name>
<dbReference type="KEGG" id="shal:SHALO_1324"/>
<keyword evidence="1" id="KW-0812">Transmembrane</keyword>
<dbReference type="AlphaFoldDB" id="A0A1D7TJ96"/>
<dbReference type="STRING" id="1193502.SHALO_1324"/>
<protein>
    <submittedName>
        <fullName evidence="2">Putative membrane protein</fullName>
    </submittedName>
</protein>
<proteinExistence type="predicted"/>
<gene>
    <name evidence="2" type="ORF">SHALO_1324</name>
</gene>
<feature type="transmembrane region" description="Helical" evidence="1">
    <location>
        <begin position="69"/>
        <end position="88"/>
    </location>
</feature>
<sequence length="134" mass="15107">MSAIVRARRAGKPAEIKNGDSLILIPSAPIYRINSLSSTKFHEAILCKCSQTTLKSINKMKRRVIDKPYGNFFKIIFGALKILALHLARLRIFAYQTQFLKSSIDEIDRCAWYLPDLGNASVGKLNQTNTHPPF</sequence>
<reference evidence="3" key="1">
    <citation type="submission" date="2016-08" db="EMBL/GenBank/DDBJ databases">
        <title>Complete genome sequence of the organohalide-respiring Epsilonproteobacterium Sulfurospirillum halorespirans.</title>
        <authorList>
            <person name="Goris T."/>
            <person name="Zimmermann J."/>
            <person name="Schenz B."/>
            <person name="Lemos M."/>
            <person name="Hackermueller J."/>
            <person name="Diekert G."/>
        </authorList>
    </citation>
    <scope>NUCLEOTIDE SEQUENCE [LARGE SCALE GENOMIC DNA]</scope>
    <source>
        <strain>DSM 13726</strain>
        <strain evidence="3">PCE-M2</strain>
    </source>
</reference>
<dbReference type="PATRIC" id="fig|1193502.14.peg.1344"/>
<keyword evidence="3" id="KW-1185">Reference proteome</keyword>